<evidence type="ECO:0000313" key="2">
    <source>
        <dbReference type="EMBL" id="MBB4764244.1"/>
    </source>
</evidence>
<reference evidence="2 3" key="1">
    <citation type="submission" date="2020-08" db="EMBL/GenBank/DDBJ databases">
        <title>Sequencing the genomes of 1000 actinobacteria strains.</title>
        <authorList>
            <person name="Klenk H.-P."/>
        </authorList>
    </citation>
    <scope>NUCLEOTIDE SEQUENCE [LARGE SCALE GENOMIC DNA]</scope>
    <source>
        <strain evidence="2 3">DSM 43149</strain>
    </source>
</reference>
<evidence type="ECO:0000313" key="3">
    <source>
        <dbReference type="Proteomes" id="UP000578112"/>
    </source>
</evidence>
<feature type="chain" id="PRO_5030853417" description="PAP2 superfamily protein" evidence="1">
    <location>
        <begin position="33"/>
        <end position="423"/>
    </location>
</feature>
<proteinExistence type="predicted"/>
<organism evidence="2 3">
    <name type="scientific">Actinoplanes digitatis</name>
    <dbReference type="NCBI Taxonomy" id="1868"/>
    <lineage>
        <taxon>Bacteria</taxon>
        <taxon>Bacillati</taxon>
        <taxon>Actinomycetota</taxon>
        <taxon>Actinomycetes</taxon>
        <taxon>Micromonosporales</taxon>
        <taxon>Micromonosporaceae</taxon>
        <taxon>Actinoplanes</taxon>
    </lineage>
</organism>
<protein>
    <recommendedName>
        <fullName evidence="4">PAP2 superfamily protein</fullName>
    </recommendedName>
</protein>
<sequence>MLEKIRTRRRAAVVAALVLTVPLLFTPTAARARTTGTNMVITWAVHSQTAAYEVARQPPYINGRTFAMVQGAVYDAANAVSGTPYRPYLISPPARRGDSLDAAVATAAYRVLLSLFPGQAEWLSVEYDRSLATVRDGRAERGGIAVGGAAATAMIAARENDGADRAATWTVGTEPGQWRPTPPAFAQDGAQVADIRPFVIPRADLFGTAGPPALGSAAYARDLNEVKALGPATGSARTQDQTEAAIWWHDRRQTEWEIKRQLAQTRRLSPLQTARMFAMTDVTRADSTIACFHQKRTWNFWRPVTAVRLADTDGNPATTADPAWTPLLITPPFPDHTSGHSCSTATIMYALRQFFGRDDVPFSAYSTDSGTTRHFDSFSQALDEVVEARIWGGVHFRTADEQGTRLGTQVARYVLAREFRPSH</sequence>
<dbReference type="RefSeq" id="WP_184995450.1">
    <property type="nucleotide sequence ID" value="NZ_BOMK01000048.1"/>
</dbReference>
<dbReference type="InterPro" id="IPR052559">
    <property type="entry name" value="V-haloperoxidase"/>
</dbReference>
<keyword evidence="1" id="KW-0732">Signal</keyword>
<evidence type="ECO:0008006" key="4">
    <source>
        <dbReference type="Google" id="ProtNLM"/>
    </source>
</evidence>
<gene>
    <name evidence="2" type="ORF">BJ971_004800</name>
</gene>
<comment type="caution">
    <text evidence="2">The sequence shown here is derived from an EMBL/GenBank/DDBJ whole genome shotgun (WGS) entry which is preliminary data.</text>
</comment>
<dbReference type="CDD" id="cd03398">
    <property type="entry name" value="PAP2_haloperoxidase"/>
    <property type="match status" value="1"/>
</dbReference>
<dbReference type="PANTHER" id="PTHR34599:SF1">
    <property type="entry name" value="PHOSPHATIDIC ACID PHOSPHATASE TYPE 2_HALOPEROXIDASE DOMAIN-CONTAINING PROTEIN"/>
    <property type="match status" value="1"/>
</dbReference>
<dbReference type="AlphaFoldDB" id="A0A7W7I0R8"/>
<feature type="signal peptide" evidence="1">
    <location>
        <begin position="1"/>
        <end position="32"/>
    </location>
</feature>
<dbReference type="SUPFAM" id="SSF48317">
    <property type="entry name" value="Acid phosphatase/Vanadium-dependent haloperoxidase"/>
    <property type="match status" value="1"/>
</dbReference>
<name>A0A7W7I0R8_9ACTN</name>
<dbReference type="Proteomes" id="UP000578112">
    <property type="component" value="Unassembled WGS sequence"/>
</dbReference>
<dbReference type="EMBL" id="JACHNH010000001">
    <property type="protein sequence ID" value="MBB4764244.1"/>
    <property type="molecule type" value="Genomic_DNA"/>
</dbReference>
<dbReference type="InterPro" id="IPR036938">
    <property type="entry name" value="PAP2/HPO_sf"/>
</dbReference>
<dbReference type="Gene3D" id="1.10.606.20">
    <property type="match status" value="1"/>
</dbReference>
<evidence type="ECO:0000256" key="1">
    <source>
        <dbReference type="SAM" id="SignalP"/>
    </source>
</evidence>
<keyword evidence="3" id="KW-1185">Reference proteome</keyword>
<dbReference type="PANTHER" id="PTHR34599">
    <property type="entry name" value="PEROXIDASE-RELATED"/>
    <property type="match status" value="1"/>
</dbReference>
<accession>A0A7W7I0R8</accession>